<keyword evidence="2 5" id="KW-0274">FAD</keyword>
<dbReference type="Pfam" id="PF01494">
    <property type="entry name" value="FAD_binding_3"/>
    <property type="match status" value="1"/>
</dbReference>
<accession>A0A1C3UCS3</accession>
<protein>
    <recommendedName>
        <fullName evidence="5">Flavin-dependent monooxygenase</fullName>
    </recommendedName>
    <alternativeName>
        <fullName evidence="5">TetX monooxygenase</fullName>
        <shortName evidence="5">TetX</shortName>
        <ecNumber evidence="5">1.14.13.-</ecNumber>
    </alternativeName>
</protein>
<comment type="function">
    <text evidence="5">An FAD-requiring monooxygenase active on some tetracycline antibiotic derivatives, which leads to their inactivation. Hydroxylates carbon 11a of tetracycline and some analogs.</text>
</comment>
<dbReference type="GO" id="GO:0046677">
    <property type="term" value="P:response to antibiotic"/>
    <property type="evidence" value="ECO:0007669"/>
    <property type="project" value="InterPro"/>
</dbReference>
<dbReference type="PANTHER" id="PTHR46972">
    <property type="entry name" value="MONOOXYGENASE ASQM-RELATED"/>
    <property type="match status" value="1"/>
</dbReference>
<dbReference type="GO" id="GO:0004497">
    <property type="term" value="F:monooxygenase activity"/>
    <property type="evidence" value="ECO:0007669"/>
    <property type="project" value="UniProtKB-UniRule"/>
</dbReference>
<keyword evidence="3 5" id="KW-0560">Oxidoreductase</keyword>
<evidence type="ECO:0000313" key="7">
    <source>
        <dbReference type="EMBL" id="SCB13234.1"/>
    </source>
</evidence>
<dbReference type="GO" id="GO:0071949">
    <property type="term" value="F:FAD binding"/>
    <property type="evidence" value="ECO:0007669"/>
    <property type="project" value="InterPro"/>
</dbReference>
<evidence type="ECO:0000313" key="8">
    <source>
        <dbReference type="Proteomes" id="UP000186228"/>
    </source>
</evidence>
<dbReference type="InterPro" id="IPR036188">
    <property type="entry name" value="FAD/NAD-bd_sf"/>
</dbReference>
<keyword evidence="5" id="KW-0521">NADP</keyword>
<feature type="binding site" evidence="5">
    <location>
        <position position="105"/>
    </location>
    <ligand>
        <name>FAD</name>
        <dbReference type="ChEBI" id="CHEBI:57692"/>
    </ligand>
</feature>
<dbReference type="SUPFAM" id="SSF51905">
    <property type="entry name" value="FAD/NAD(P)-binding domain"/>
    <property type="match status" value="1"/>
</dbReference>
<reference evidence="8" key="1">
    <citation type="submission" date="2016-08" db="EMBL/GenBank/DDBJ databases">
        <authorList>
            <person name="Varghese N."/>
            <person name="Submissions Spin"/>
        </authorList>
    </citation>
    <scope>NUCLEOTIDE SEQUENCE [LARGE SCALE GENOMIC DNA]</scope>
    <source>
        <strain evidence="8">CCBAU 57015</strain>
    </source>
</reference>
<sequence>MRSYPRIAIIGAGPGGLTLARILHQAGVPASIFEREEHALARPQGGTLDLHVESGQLAMRRAGLYEEFLQIARYEDQGSRLYDKDGTLIFADDDADDSDRPEVDRTALRQTLLASLPKEIIRWNHSLREVRPRDDGTYDLVFENEMIGPFDLVIGADGSWSKVRPLVSSYRPQYSGITFIEFGIDDVDASHPDLAALVGRGKIGIEADGRGLIVQRNGNSHLRGYAIFRVPTEWAEKTFDFTSPAKARARLAAEFKGWAPRILGLVEASNDHIVSRPIYALPVGHHWQNRIGITLLGDAAHVMSPFGGEGVNMAMLDAAELGRQLLENDEWKDAVKAYEAEMFERVIEAAEHAAEAVATELSHLGAELSLQHYQAHLDARLQGSAA</sequence>
<dbReference type="RefSeq" id="WP_075851807.1">
    <property type="nucleotide sequence ID" value="NZ_FMAC01000001.1"/>
</dbReference>
<evidence type="ECO:0000256" key="5">
    <source>
        <dbReference type="HAMAP-Rule" id="MF_00845"/>
    </source>
</evidence>
<proteinExistence type="inferred from homology"/>
<dbReference type="InterPro" id="IPR043683">
    <property type="entry name" value="TetX_monooxygenase"/>
</dbReference>
<dbReference type="PANTHER" id="PTHR46972:SF1">
    <property type="entry name" value="FAD DEPENDENT OXIDOREDUCTASE DOMAIN-CONTAINING PROTEIN"/>
    <property type="match status" value="1"/>
</dbReference>
<keyword evidence="5" id="KW-0547">Nucleotide-binding</keyword>
<feature type="binding site" evidence="5">
    <location>
        <position position="42"/>
    </location>
    <ligand>
        <name>NADPH</name>
        <dbReference type="ChEBI" id="CHEBI:57783"/>
    </ligand>
</feature>
<organism evidence="7 8">
    <name type="scientific">Rhizobium hainanense</name>
    <dbReference type="NCBI Taxonomy" id="52131"/>
    <lineage>
        <taxon>Bacteria</taxon>
        <taxon>Pseudomonadati</taxon>
        <taxon>Pseudomonadota</taxon>
        <taxon>Alphaproteobacteria</taxon>
        <taxon>Hyphomicrobiales</taxon>
        <taxon>Rhizobiaceae</taxon>
        <taxon>Rhizobium/Agrobacterium group</taxon>
        <taxon>Rhizobium</taxon>
    </lineage>
</organism>
<evidence type="ECO:0000256" key="1">
    <source>
        <dbReference type="ARBA" id="ARBA00022630"/>
    </source>
</evidence>
<comment type="similarity">
    <text evidence="5">Belongs to the aromatic-ring hydroxylase family. TetX subfamily.</text>
</comment>
<feature type="binding site" evidence="5">
    <location>
        <position position="298"/>
    </location>
    <ligand>
        <name>FAD</name>
        <dbReference type="ChEBI" id="CHEBI:57692"/>
    </ligand>
</feature>
<dbReference type="Proteomes" id="UP000186228">
    <property type="component" value="Unassembled WGS sequence"/>
</dbReference>
<dbReference type="Gene3D" id="3.50.50.60">
    <property type="entry name" value="FAD/NAD(P)-binding domain"/>
    <property type="match status" value="1"/>
</dbReference>
<dbReference type="OrthoDB" id="4230779at2"/>
<keyword evidence="8" id="KW-1185">Reference proteome</keyword>
<dbReference type="PRINTS" id="PR00420">
    <property type="entry name" value="RNGMNOXGNASE"/>
</dbReference>
<comment type="cofactor">
    <cofactor evidence="5">
        <name>FAD</name>
        <dbReference type="ChEBI" id="CHEBI:57692"/>
    </cofactor>
</comment>
<feature type="domain" description="FAD-binding" evidence="6">
    <location>
        <begin position="7"/>
        <end position="328"/>
    </location>
</feature>
<evidence type="ECO:0000256" key="3">
    <source>
        <dbReference type="ARBA" id="ARBA00023002"/>
    </source>
</evidence>
<comment type="domain">
    <text evidence="5">Consists of an N-terminal FAD-binding domain with a Rossman fold and a C-terminal substrate-binding domain.</text>
</comment>
<evidence type="ECO:0000259" key="6">
    <source>
        <dbReference type="Pfam" id="PF01494"/>
    </source>
</evidence>
<dbReference type="InterPro" id="IPR002938">
    <property type="entry name" value="FAD-bd"/>
</dbReference>
<dbReference type="HAMAP" id="MF_00845">
    <property type="entry name" value="TetX_monooxygenase"/>
    <property type="match status" value="1"/>
</dbReference>
<feature type="binding site" evidence="5">
    <location>
        <position position="49"/>
    </location>
    <ligand>
        <name>FAD</name>
        <dbReference type="ChEBI" id="CHEBI:57692"/>
    </ligand>
</feature>
<evidence type="ECO:0000256" key="4">
    <source>
        <dbReference type="ARBA" id="ARBA00023033"/>
    </source>
</evidence>
<dbReference type="EC" id="1.14.13.-" evidence="5"/>
<comment type="subunit">
    <text evidence="5">Monomer.</text>
</comment>
<dbReference type="EMBL" id="FMAC01000001">
    <property type="protein sequence ID" value="SCB13234.1"/>
    <property type="molecule type" value="Genomic_DNA"/>
</dbReference>
<gene>
    <name evidence="7" type="ORF">GA0061100_1011269</name>
</gene>
<dbReference type="GO" id="GO:0005737">
    <property type="term" value="C:cytoplasm"/>
    <property type="evidence" value="ECO:0007669"/>
    <property type="project" value="UniProtKB-SubCell"/>
</dbReference>
<comment type="subcellular location">
    <subcellularLocation>
        <location evidence="5">Cytoplasm</location>
    </subcellularLocation>
</comment>
<dbReference type="AlphaFoldDB" id="A0A1C3UCS3"/>
<dbReference type="STRING" id="52131.GA0061100_1011269"/>
<name>A0A1C3UCS3_9HYPH</name>
<evidence type="ECO:0000256" key="2">
    <source>
        <dbReference type="ARBA" id="ARBA00022827"/>
    </source>
</evidence>
<keyword evidence="4 5" id="KW-0503">Monooxygenase</keyword>
<comment type="catalytic activity">
    <reaction evidence="5">
        <text>a tetracycline + NADPH + O2 + H(+) = an 11a-hydroxytetracycline + NADP(+) + H2O</text>
        <dbReference type="Rhea" id="RHEA:61444"/>
        <dbReference type="ChEBI" id="CHEBI:15377"/>
        <dbReference type="ChEBI" id="CHEBI:15378"/>
        <dbReference type="ChEBI" id="CHEBI:15379"/>
        <dbReference type="ChEBI" id="CHEBI:57783"/>
        <dbReference type="ChEBI" id="CHEBI:58349"/>
        <dbReference type="ChEBI" id="CHEBI:144644"/>
        <dbReference type="ChEBI" id="CHEBI:144645"/>
    </reaction>
</comment>
<keyword evidence="5" id="KW-0963">Cytoplasm</keyword>
<keyword evidence="1 5" id="KW-0285">Flavoprotein</keyword>